<feature type="domain" description="SLH" evidence="2">
    <location>
        <begin position="984"/>
        <end position="1044"/>
    </location>
</feature>
<feature type="compositionally biased region" description="Pro residues" evidence="1">
    <location>
        <begin position="617"/>
        <end position="627"/>
    </location>
</feature>
<evidence type="ECO:0000256" key="1">
    <source>
        <dbReference type="SAM" id="MobiDB-lite"/>
    </source>
</evidence>
<dbReference type="EMBL" id="BMKR01000033">
    <property type="protein sequence ID" value="GGG02109.1"/>
    <property type="molecule type" value="Genomic_DNA"/>
</dbReference>
<evidence type="ECO:0000259" key="2">
    <source>
        <dbReference type="PROSITE" id="PS51272"/>
    </source>
</evidence>
<dbReference type="Proteomes" id="UP000637643">
    <property type="component" value="Unassembled WGS sequence"/>
</dbReference>
<dbReference type="InterPro" id="IPR025883">
    <property type="entry name" value="Cadherin-like_domain"/>
</dbReference>
<keyword evidence="4" id="KW-1185">Reference proteome</keyword>
<dbReference type="Gene3D" id="2.60.40.2700">
    <property type="match status" value="1"/>
</dbReference>
<evidence type="ECO:0000313" key="4">
    <source>
        <dbReference type="Proteomes" id="UP000637643"/>
    </source>
</evidence>
<feature type="domain" description="SLH" evidence="2">
    <location>
        <begin position="916"/>
        <end position="976"/>
    </location>
</feature>
<dbReference type="AlphaFoldDB" id="A0A917CXX4"/>
<gene>
    <name evidence="3" type="ORF">GCM10010912_53660</name>
</gene>
<dbReference type="PANTHER" id="PTHR43308:SF5">
    <property type="entry name" value="S-LAYER PROTEIN _ PEPTIDOGLYCAN ENDO-BETA-N-ACETYLGLUCOSAMINIDASE"/>
    <property type="match status" value="1"/>
</dbReference>
<feature type="region of interest" description="Disordered" evidence="1">
    <location>
        <begin position="601"/>
        <end position="647"/>
    </location>
</feature>
<organism evidence="3 4">
    <name type="scientific">Paenibacillus albidus</name>
    <dbReference type="NCBI Taxonomy" id="2041023"/>
    <lineage>
        <taxon>Bacteria</taxon>
        <taxon>Bacillati</taxon>
        <taxon>Bacillota</taxon>
        <taxon>Bacilli</taxon>
        <taxon>Bacillales</taxon>
        <taxon>Paenibacillaceae</taxon>
        <taxon>Paenibacillus</taxon>
    </lineage>
</organism>
<feature type="domain" description="SLH" evidence="2">
    <location>
        <begin position="852"/>
        <end position="915"/>
    </location>
</feature>
<accession>A0A917CXX4</accession>
<name>A0A917CXX4_9BACL</name>
<evidence type="ECO:0000313" key="3">
    <source>
        <dbReference type="EMBL" id="GGG02109.1"/>
    </source>
</evidence>
<dbReference type="Pfam" id="PF12733">
    <property type="entry name" value="Cadherin-like"/>
    <property type="match status" value="1"/>
</dbReference>
<sequence length="1044" mass="109377">MKLKNRSMLSTLMAIIMVLTMIPFYPLEVRAAVTPTLDLGNPARVTGTTYQLPNAAFGSTGVVNGAGGYFTVAVNNGSTAVGTLPSGITELINGIKISGIVTDKSTSVNRVFNFSNGTTYEEILAVIRNMTFTQAAGQTQEVTVNVAPGVPLTDGKTSVRTYNGRHFVYVQRQSTMTFKDAVTIATNNSGHLLEPKANNPQEVFAIASMFKEFKTPFLANWNFLTFIGATKTTAPNWNTSSYSDTRYVSNGLSTGLDTSNEFVPNGAYDHLTLLLDTSTNKIGYLAVNNTHGGTSGYFDPGVIVEYNSGVISNRITATKDIVLPEMGGSVKISGVAKVGQTLTADLSGVTYTPGTTDNVPTYQWYRNGVAITNATGSSYKLTADDFGAAITMAVTADGTHATGSVTSAATGTVAAADGAKAPAAPVAVSKTATSITLQAVTGQEYSIDGGVTWQDSPTFSGLTPDTDYTIVTRVKATATQQASAVSTGALIRTAADNADLNGLSLSSGTLSPAFTADTTNYASSVSNGVSDTTVTATVVDSVYATVTASVYNSEGTLVKGPITMTSGVASDSLPLSVGINTIKVVVTAQDGTTQTYIITVTRAPRDDSGTGGSPAPTSAPAPAPTSAPAPASGVKTTVNNEDSGFATGTTANNVTTVVIDPNKLSAHLSKGNGQQLNVLVPGDGEIKVAGLTAANLKQLSDTGSTLNIENLLAIYPIPSKQLDLGSITKQWNGAPLGEIAVDIDIKRSSDALKAAAQDQATKGGYDLLVNPVDLSLNFTYQNQSIKPDQLTGYAPRYIALPEGIDLNKITTGVIVNPDGTVFHVPTVVTKINNRYFALINDLRSQGSYSVIWNPQNFDDVKSHWAQESVNNIAARLQLEGTGNNTFSPNRSIDRAEFATIVASGLGLMRQGVSGTPYSDVAPSSWYHNAVTIASEFGIIKGFVDGGFHGSEWITREQGIAMIARALHVIQPQEALSALEINQILASYSDMNQISGYARESAAQLVKAGILQGTGKQQLNPKAAMTRAETAAMVERLLKAKKLID</sequence>
<dbReference type="InterPro" id="IPR051465">
    <property type="entry name" value="Cell_Envelope_Struct_Comp"/>
</dbReference>
<dbReference type="InterPro" id="IPR001119">
    <property type="entry name" value="SLH_dom"/>
</dbReference>
<proteinExistence type="predicted"/>
<reference evidence="3" key="1">
    <citation type="journal article" date="2014" name="Int. J. Syst. Evol. Microbiol.">
        <title>Complete genome sequence of Corynebacterium casei LMG S-19264T (=DSM 44701T), isolated from a smear-ripened cheese.</title>
        <authorList>
            <consortium name="US DOE Joint Genome Institute (JGI-PGF)"/>
            <person name="Walter F."/>
            <person name="Albersmeier A."/>
            <person name="Kalinowski J."/>
            <person name="Ruckert C."/>
        </authorList>
    </citation>
    <scope>NUCLEOTIDE SEQUENCE</scope>
    <source>
        <strain evidence="3">CGMCC 1.16134</strain>
    </source>
</reference>
<dbReference type="PANTHER" id="PTHR43308">
    <property type="entry name" value="OUTER MEMBRANE PROTEIN ALPHA-RELATED"/>
    <property type="match status" value="1"/>
</dbReference>
<reference evidence="3" key="2">
    <citation type="submission" date="2020-09" db="EMBL/GenBank/DDBJ databases">
        <authorList>
            <person name="Sun Q."/>
            <person name="Zhou Y."/>
        </authorList>
    </citation>
    <scope>NUCLEOTIDE SEQUENCE</scope>
    <source>
        <strain evidence="3">CGMCC 1.16134</strain>
    </source>
</reference>
<comment type="caution">
    <text evidence="3">The sequence shown here is derived from an EMBL/GenBank/DDBJ whole genome shotgun (WGS) entry which is preliminary data.</text>
</comment>
<dbReference type="Pfam" id="PF00395">
    <property type="entry name" value="SLH"/>
    <property type="match status" value="3"/>
</dbReference>
<protein>
    <recommendedName>
        <fullName evidence="2">SLH domain-containing protein</fullName>
    </recommendedName>
</protein>
<dbReference type="PROSITE" id="PS51272">
    <property type="entry name" value="SLH"/>
    <property type="match status" value="3"/>
</dbReference>